<evidence type="ECO:0000259" key="2">
    <source>
        <dbReference type="PROSITE" id="PS50908"/>
    </source>
</evidence>
<dbReference type="CDD" id="cd23823">
    <property type="entry name" value="RWD_GCN2"/>
    <property type="match status" value="1"/>
</dbReference>
<gene>
    <name evidence="3" type="primary">EIF2AK4</name>
    <name evidence="3" type="ORF">AK812_SmicGene33331</name>
</gene>
<protein>
    <submittedName>
        <fullName evidence="3">Eukaryotic translation initiation factor 2-alpha kinase 4</fullName>
    </submittedName>
</protein>
<evidence type="ECO:0000313" key="3">
    <source>
        <dbReference type="EMBL" id="OLP85651.1"/>
    </source>
</evidence>
<accession>A0A1Q9CRW4</accession>
<dbReference type="PANTHER" id="PTHR12292">
    <property type="entry name" value="RWD DOMAIN-CONTAINING PROTEIN"/>
    <property type="match status" value="1"/>
</dbReference>
<dbReference type="OrthoDB" id="277175at2759"/>
<reference evidence="3 4" key="1">
    <citation type="submission" date="2016-02" db="EMBL/GenBank/DDBJ databases">
        <title>Genome analysis of coral dinoflagellate symbionts highlights evolutionary adaptations to a symbiotic lifestyle.</title>
        <authorList>
            <person name="Aranda M."/>
            <person name="Li Y."/>
            <person name="Liew Y.J."/>
            <person name="Baumgarten S."/>
            <person name="Simakov O."/>
            <person name="Wilson M."/>
            <person name="Piel J."/>
            <person name="Ashoor H."/>
            <person name="Bougouffa S."/>
            <person name="Bajic V.B."/>
            <person name="Ryu T."/>
            <person name="Ravasi T."/>
            <person name="Bayer T."/>
            <person name="Micklem G."/>
            <person name="Kim H."/>
            <person name="Bhak J."/>
            <person name="Lajeunesse T.C."/>
            <person name="Voolstra C.R."/>
        </authorList>
    </citation>
    <scope>NUCLEOTIDE SEQUENCE [LARGE SCALE GENOMIC DNA]</scope>
    <source>
        <strain evidence="3 4">CCMP2467</strain>
    </source>
</reference>
<feature type="compositionally biased region" description="Acidic residues" evidence="1">
    <location>
        <begin position="399"/>
        <end position="418"/>
    </location>
</feature>
<evidence type="ECO:0000256" key="1">
    <source>
        <dbReference type="SAM" id="MobiDB-lite"/>
    </source>
</evidence>
<organism evidence="3 4">
    <name type="scientific">Symbiodinium microadriaticum</name>
    <name type="common">Dinoflagellate</name>
    <name type="synonym">Zooxanthella microadriatica</name>
    <dbReference type="NCBI Taxonomy" id="2951"/>
    <lineage>
        <taxon>Eukaryota</taxon>
        <taxon>Sar</taxon>
        <taxon>Alveolata</taxon>
        <taxon>Dinophyceae</taxon>
        <taxon>Suessiales</taxon>
        <taxon>Symbiodiniaceae</taxon>
        <taxon>Symbiodinium</taxon>
    </lineage>
</organism>
<dbReference type="Proteomes" id="UP000186817">
    <property type="component" value="Unassembled WGS sequence"/>
</dbReference>
<dbReference type="SUPFAM" id="SSF54495">
    <property type="entry name" value="UBC-like"/>
    <property type="match status" value="1"/>
</dbReference>
<dbReference type="GO" id="GO:0016301">
    <property type="term" value="F:kinase activity"/>
    <property type="evidence" value="ECO:0007669"/>
    <property type="project" value="UniProtKB-KW"/>
</dbReference>
<dbReference type="Gene3D" id="3.10.110.10">
    <property type="entry name" value="Ubiquitin Conjugating Enzyme"/>
    <property type="match status" value="1"/>
</dbReference>
<keyword evidence="3" id="KW-0396">Initiation factor</keyword>
<feature type="region of interest" description="Disordered" evidence="1">
    <location>
        <begin position="395"/>
        <end position="424"/>
    </location>
</feature>
<dbReference type="GO" id="GO:0003743">
    <property type="term" value="F:translation initiation factor activity"/>
    <property type="evidence" value="ECO:0007669"/>
    <property type="project" value="UniProtKB-KW"/>
</dbReference>
<dbReference type="SMART" id="SM00591">
    <property type="entry name" value="RWD"/>
    <property type="match status" value="1"/>
</dbReference>
<dbReference type="InterPro" id="IPR040213">
    <property type="entry name" value="GIR2-like"/>
</dbReference>
<dbReference type="Pfam" id="PF05773">
    <property type="entry name" value="RWD"/>
    <property type="match status" value="1"/>
</dbReference>
<keyword evidence="3" id="KW-0808">Transferase</keyword>
<dbReference type="InterPro" id="IPR006575">
    <property type="entry name" value="RWD_dom"/>
</dbReference>
<feature type="domain" description="RWD" evidence="2">
    <location>
        <begin position="258"/>
        <end position="380"/>
    </location>
</feature>
<evidence type="ECO:0000313" key="4">
    <source>
        <dbReference type="Proteomes" id="UP000186817"/>
    </source>
</evidence>
<keyword evidence="3" id="KW-0418">Kinase</keyword>
<comment type="caution">
    <text evidence="3">The sequence shown here is derived from an EMBL/GenBank/DDBJ whole genome shotgun (WGS) entry which is preliminary data.</text>
</comment>
<sequence>MLVWFCPDTSDITSAEGRVNRLFTTAEPLSIRLAATWASLRLALLLLRLRCLLSGGGRGNKEPARQSYSSNTGAVWSAMGQQCGCCTPSIEKDDIPEVPLASQASQAASIRTNPPALSVPEVAQAGYGESFATLATLVPDRASFRTLVPDRGSFSTLIPDRKSFETLQPSRLSFGTLLPDRLSFQAPLPEEPEHGSESSEKGEVRANLYAESLEAQAVQASKVVPPPPARGFLGRFASIRKSSAPYRGALRPAAMAHEEEQALEIEASNLWTVAFQCSQSSFSLFLAEKRSCVERERAGELRVCRALHMQENHVGVVLHVTYTDAYPDEPPIWELEDVLGLSDEKLEQLKEKITETIESSIGMAMIYSVTEACQDFLKDNNQKELSMHEQMMLRHTAGEDDDEEEEEGEEEEEEEEEPEWKGLTEKALCPESERITAESFAAWKVKFDAEMVECGVLKRDEVKSRSGKLIFMQGQEGEERKKEENGYPAGKSDVLVYDAALFGEEDADLDDIEDD</sequence>
<proteinExistence type="predicted"/>
<dbReference type="EMBL" id="LSRX01000964">
    <property type="protein sequence ID" value="OLP85651.1"/>
    <property type="molecule type" value="Genomic_DNA"/>
</dbReference>
<name>A0A1Q9CRW4_SYMMI</name>
<dbReference type="PROSITE" id="PS50908">
    <property type="entry name" value="RWD"/>
    <property type="match status" value="1"/>
</dbReference>
<keyword evidence="3" id="KW-0648">Protein biosynthesis</keyword>
<dbReference type="InterPro" id="IPR016135">
    <property type="entry name" value="UBQ-conjugating_enzyme/RWD"/>
</dbReference>
<keyword evidence="4" id="KW-1185">Reference proteome</keyword>
<dbReference type="AlphaFoldDB" id="A0A1Q9CRW4"/>